<reference evidence="2 3" key="1">
    <citation type="submission" date="2018-10" db="EMBL/GenBank/DDBJ databases">
        <title>Genomic Encyclopedia of Type Strains, Phase IV (KMG-IV): sequencing the most valuable type-strain genomes for metagenomic binning, comparative biology and taxonomic classification.</title>
        <authorList>
            <person name="Goeker M."/>
        </authorList>
    </citation>
    <scope>NUCLEOTIDE SEQUENCE [LARGE SCALE GENOMIC DNA]</scope>
    <source>
        <strain evidence="2 3">DSM 15521</strain>
    </source>
</reference>
<dbReference type="GO" id="GO:0005886">
    <property type="term" value="C:plasma membrane"/>
    <property type="evidence" value="ECO:0007669"/>
    <property type="project" value="TreeGrafter"/>
</dbReference>
<comment type="caution">
    <text evidence="2">The sequence shown here is derived from an EMBL/GenBank/DDBJ whole genome shotgun (WGS) entry which is preliminary data.</text>
</comment>
<evidence type="ECO:0000313" key="3">
    <source>
        <dbReference type="Proteomes" id="UP000280881"/>
    </source>
</evidence>
<dbReference type="Pfam" id="PF00905">
    <property type="entry name" value="Transpeptidase"/>
    <property type="match status" value="1"/>
</dbReference>
<dbReference type="AlphaFoldDB" id="A0A420W9D8"/>
<dbReference type="RefSeq" id="WP_245939579.1">
    <property type="nucleotide sequence ID" value="NZ_RBIE01000001.1"/>
</dbReference>
<name>A0A420W9D8_9BACT</name>
<dbReference type="PANTHER" id="PTHR30627">
    <property type="entry name" value="PEPTIDOGLYCAN D,D-TRANSPEPTIDASE"/>
    <property type="match status" value="1"/>
</dbReference>
<feature type="domain" description="Penicillin-binding protein transpeptidase" evidence="1">
    <location>
        <begin position="111"/>
        <end position="406"/>
    </location>
</feature>
<evidence type="ECO:0000259" key="1">
    <source>
        <dbReference type="Pfam" id="PF00905"/>
    </source>
</evidence>
<organism evidence="2 3">
    <name type="scientific">Thermovibrio guaymasensis</name>
    <dbReference type="NCBI Taxonomy" id="240167"/>
    <lineage>
        <taxon>Bacteria</taxon>
        <taxon>Pseudomonadati</taxon>
        <taxon>Aquificota</taxon>
        <taxon>Aquificia</taxon>
        <taxon>Desulfurobacteriales</taxon>
        <taxon>Desulfurobacteriaceae</taxon>
        <taxon>Thermovibrio</taxon>
    </lineage>
</organism>
<dbReference type="GO" id="GO:0071555">
    <property type="term" value="P:cell wall organization"/>
    <property type="evidence" value="ECO:0007669"/>
    <property type="project" value="TreeGrafter"/>
</dbReference>
<dbReference type="InterPro" id="IPR012338">
    <property type="entry name" value="Beta-lactam/transpept-like"/>
</dbReference>
<dbReference type="Gene3D" id="3.40.710.10">
    <property type="entry name" value="DD-peptidase/beta-lactamase superfamily"/>
    <property type="match status" value="1"/>
</dbReference>
<dbReference type="SUPFAM" id="SSF56601">
    <property type="entry name" value="beta-lactamase/transpeptidase-like"/>
    <property type="match status" value="1"/>
</dbReference>
<dbReference type="Proteomes" id="UP000280881">
    <property type="component" value="Unassembled WGS sequence"/>
</dbReference>
<proteinExistence type="predicted"/>
<gene>
    <name evidence="2" type="ORF">C7457_0805</name>
</gene>
<evidence type="ECO:0000313" key="2">
    <source>
        <dbReference type="EMBL" id="RKQ63917.1"/>
    </source>
</evidence>
<dbReference type="GO" id="GO:0008658">
    <property type="term" value="F:penicillin binding"/>
    <property type="evidence" value="ECO:0007669"/>
    <property type="project" value="InterPro"/>
</dbReference>
<dbReference type="PANTHER" id="PTHR30627:SF2">
    <property type="entry name" value="PEPTIDOGLYCAN D,D-TRANSPEPTIDASE MRDA"/>
    <property type="match status" value="1"/>
</dbReference>
<dbReference type="EMBL" id="RBIE01000001">
    <property type="protein sequence ID" value="RKQ63917.1"/>
    <property type="molecule type" value="Genomic_DNA"/>
</dbReference>
<keyword evidence="3" id="KW-1185">Reference proteome</keyword>
<sequence length="420" mass="47014">MKKRKLFLLLLILFLLSGLSFLMNQTFGNEDSLREEQLKESLLIPTEEKEPELVKDLKRDFMFQYSLFKKATLEGASYVYSNGRYKVFFTVNPEFQRTLEEKFKRFKVKYGAFVAIEPSTGKVLAAVSSLEYPDLTVKRSFPTASTFKIVTAAAALDLGVASPDTVLTCGGVGDSCSPSVWLNSRLQLKRKFSQSFATSANPFFGNLGRLVGKENLLKYAKLFGFNDTSYNFPWGILRPPLDDYELALTAAGLGDTRTSPFHEALIAQTVVNKGLMLKPTLVSKVVDLRSGKVFEFKPEPVRKVISEKTAKEIKEMMVLTVKVGTVSNRKYFRRLKFKYSQLVIGGKSGTLTERSYPEGRCEWFTGFFSLGNKNVAFSSLAVNNWLYYISGYEIGAVAAETFAKLVKNEEGGVKCASSVR</sequence>
<protein>
    <submittedName>
        <fullName evidence="2">Penicillin binding protein</fullName>
    </submittedName>
</protein>
<dbReference type="InterPro" id="IPR001460">
    <property type="entry name" value="PCN-bd_Tpept"/>
</dbReference>
<accession>A0A420W9D8</accession>
<dbReference type="InterPro" id="IPR050515">
    <property type="entry name" value="Beta-lactam/transpept"/>
</dbReference>
<dbReference type="GO" id="GO:0071972">
    <property type="term" value="F:peptidoglycan L,D-transpeptidase activity"/>
    <property type="evidence" value="ECO:0007669"/>
    <property type="project" value="TreeGrafter"/>
</dbReference>